<dbReference type="OrthoDB" id="1718707at2759"/>
<keyword evidence="4" id="KW-1185">Reference proteome</keyword>
<keyword evidence="1" id="KW-0863">Zinc-finger</keyword>
<name>A0A6G1C8P5_9ORYZ</name>
<dbReference type="AlphaFoldDB" id="A0A6G1C8P5"/>
<keyword evidence="1" id="KW-0862">Zinc</keyword>
<sequence>MSKVKCYNCNQMGHFSKDCHKPQWEHKQMANLAVVDDTPALLLAEHYELAVVEEAPAKVQADALHSV</sequence>
<dbReference type="SUPFAM" id="SSF57756">
    <property type="entry name" value="Retrovirus zinc finger-like domains"/>
    <property type="match status" value="1"/>
</dbReference>
<dbReference type="PROSITE" id="PS50158">
    <property type="entry name" value="ZF_CCHC"/>
    <property type="match status" value="1"/>
</dbReference>
<gene>
    <name evidence="3" type="ORF">E2562_024697</name>
</gene>
<accession>A0A6G1C8P5</accession>
<dbReference type="GO" id="GO:0008270">
    <property type="term" value="F:zinc ion binding"/>
    <property type="evidence" value="ECO:0007669"/>
    <property type="project" value="UniProtKB-KW"/>
</dbReference>
<protein>
    <recommendedName>
        <fullName evidence="2">CCHC-type domain-containing protein</fullName>
    </recommendedName>
</protein>
<evidence type="ECO:0000313" key="4">
    <source>
        <dbReference type="Proteomes" id="UP000479710"/>
    </source>
</evidence>
<dbReference type="InterPro" id="IPR036875">
    <property type="entry name" value="Znf_CCHC_sf"/>
</dbReference>
<dbReference type="InterPro" id="IPR001878">
    <property type="entry name" value="Znf_CCHC"/>
</dbReference>
<evidence type="ECO:0000256" key="1">
    <source>
        <dbReference type="PROSITE-ProRule" id="PRU00047"/>
    </source>
</evidence>
<dbReference type="Gene3D" id="4.10.60.10">
    <property type="entry name" value="Zinc finger, CCHC-type"/>
    <property type="match status" value="1"/>
</dbReference>
<dbReference type="EMBL" id="SPHZ02000010">
    <property type="protein sequence ID" value="KAF0896559.1"/>
    <property type="molecule type" value="Genomic_DNA"/>
</dbReference>
<comment type="caution">
    <text evidence="3">The sequence shown here is derived from an EMBL/GenBank/DDBJ whole genome shotgun (WGS) entry which is preliminary data.</text>
</comment>
<dbReference type="Pfam" id="PF00098">
    <property type="entry name" value="zf-CCHC"/>
    <property type="match status" value="1"/>
</dbReference>
<dbReference type="Proteomes" id="UP000479710">
    <property type="component" value="Unassembled WGS sequence"/>
</dbReference>
<organism evidence="3 4">
    <name type="scientific">Oryza meyeriana var. granulata</name>
    <dbReference type="NCBI Taxonomy" id="110450"/>
    <lineage>
        <taxon>Eukaryota</taxon>
        <taxon>Viridiplantae</taxon>
        <taxon>Streptophyta</taxon>
        <taxon>Embryophyta</taxon>
        <taxon>Tracheophyta</taxon>
        <taxon>Spermatophyta</taxon>
        <taxon>Magnoliopsida</taxon>
        <taxon>Liliopsida</taxon>
        <taxon>Poales</taxon>
        <taxon>Poaceae</taxon>
        <taxon>BOP clade</taxon>
        <taxon>Oryzoideae</taxon>
        <taxon>Oryzeae</taxon>
        <taxon>Oryzinae</taxon>
        <taxon>Oryza</taxon>
        <taxon>Oryza meyeriana</taxon>
    </lineage>
</organism>
<feature type="domain" description="CCHC-type" evidence="2">
    <location>
        <begin position="5"/>
        <end position="19"/>
    </location>
</feature>
<reference evidence="3 4" key="1">
    <citation type="submission" date="2019-11" db="EMBL/GenBank/DDBJ databases">
        <title>Whole genome sequence of Oryza granulata.</title>
        <authorList>
            <person name="Li W."/>
        </authorList>
    </citation>
    <scope>NUCLEOTIDE SEQUENCE [LARGE SCALE GENOMIC DNA]</scope>
    <source>
        <strain evidence="4">cv. Menghai</strain>
        <tissue evidence="3">Leaf</tissue>
    </source>
</reference>
<evidence type="ECO:0000259" key="2">
    <source>
        <dbReference type="PROSITE" id="PS50158"/>
    </source>
</evidence>
<dbReference type="GO" id="GO:0003676">
    <property type="term" value="F:nucleic acid binding"/>
    <property type="evidence" value="ECO:0007669"/>
    <property type="project" value="InterPro"/>
</dbReference>
<dbReference type="SMART" id="SM00343">
    <property type="entry name" value="ZnF_C2HC"/>
    <property type="match status" value="1"/>
</dbReference>
<proteinExistence type="predicted"/>
<evidence type="ECO:0000313" key="3">
    <source>
        <dbReference type="EMBL" id="KAF0896559.1"/>
    </source>
</evidence>
<keyword evidence="1" id="KW-0479">Metal-binding</keyword>